<dbReference type="RefSeq" id="WP_145169352.1">
    <property type="nucleotide sequence ID" value="NZ_CP036525.1"/>
</dbReference>
<dbReference type="Pfam" id="PF01968">
    <property type="entry name" value="Hydantoinase_A"/>
    <property type="match status" value="1"/>
</dbReference>
<dbReference type="OrthoDB" id="1792672at2"/>
<dbReference type="EMBL" id="CP036525">
    <property type="protein sequence ID" value="QDT03737.1"/>
    <property type="molecule type" value="Genomic_DNA"/>
</dbReference>
<evidence type="ECO:0000313" key="3">
    <source>
        <dbReference type="Proteomes" id="UP000318538"/>
    </source>
</evidence>
<dbReference type="Gene3D" id="3.30.420.40">
    <property type="match status" value="1"/>
</dbReference>
<keyword evidence="3" id="KW-1185">Reference proteome</keyword>
<evidence type="ECO:0000259" key="1">
    <source>
        <dbReference type="Pfam" id="PF01968"/>
    </source>
</evidence>
<gene>
    <name evidence="2" type="ORF">K227x_21220</name>
</gene>
<organism evidence="2 3">
    <name type="scientific">Rubripirellula lacrimiformis</name>
    <dbReference type="NCBI Taxonomy" id="1930273"/>
    <lineage>
        <taxon>Bacteria</taxon>
        <taxon>Pseudomonadati</taxon>
        <taxon>Planctomycetota</taxon>
        <taxon>Planctomycetia</taxon>
        <taxon>Pirellulales</taxon>
        <taxon>Pirellulaceae</taxon>
        <taxon>Rubripirellula</taxon>
    </lineage>
</organism>
<name>A0A517N9C4_9BACT</name>
<dbReference type="GO" id="GO:0016787">
    <property type="term" value="F:hydrolase activity"/>
    <property type="evidence" value="ECO:0007669"/>
    <property type="project" value="InterPro"/>
</dbReference>
<protein>
    <submittedName>
        <fullName evidence="2">Hydantoinase/oxoprolinase</fullName>
    </submittedName>
</protein>
<dbReference type="NCBIfam" id="TIGR03123">
    <property type="entry name" value="one_C_unchar_1"/>
    <property type="match status" value="1"/>
</dbReference>
<reference evidence="2 3" key="1">
    <citation type="submission" date="2019-02" db="EMBL/GenBank/DDBJ databases">
        <title>Deep-cultivation of Planctomycetes and their phenomic and genomic characterization uncovers novel biology.</title>
        <authorList>
            <person name="Wiegand S."/>
            <person name="Jogler M."/>
            <person name="Boedeker C."/>
            <person name="Pinto D."/>
            <person name="Vollmers J."/>
            <person name="Rivas-Marin E."/>
            <person name="Kohn T."/>
            <person name="Peeters S.H."/>
            <person name="Heuer A."/>
            <person name="Rast P."/>
            <person name="Oberbeckmann S."/>
            <person name="Bunk B."/>
            <person name="Jeske O."/>
            <person name="Meyerdierks A."/>
            <person name="Storesund J.E."/>
            <person name="Kallscheuer N."/>
            <person name="Luecker S."/>
            <person name="Lage O.M."/>
            <person name="Pohl T."/>
            <person name="Merkel B.J."/>
            <person name="Hornburger P."/>
            <person name="Mueller R.-W."/>
            <person name="Bruemmer F."/>
            <person name="Labrenz M."/>
            <person name="Spormann A.M."/>
            <person name="Op den Camp H."/>
            <person name="Overmann J."/>
            <person name="Amann R."/>
            <person name="Jetten M.S.M."/>
            <person name="Mascher T."/>
            <person name="Medema M.H."/>
            <person name="Devos D.P."/>
            <person name="Kaster A.-K."/>
            <person name="Ovreas L."/>
            <person name="Rohde M."/>
            <person name="Galperin M.Y."/>
            <person name="Jogler C."/>
        </authorList>
    </citation>
    <scope>NUCLEOTIDE SEQUENCE [LARGE SCALE GENOMIC DNA]</scope>
    <source>
        <strain evidence="2 3">K22_7</strain>
    </source>
</reference>
<feature type="domain" description="Hydantoinase A/oxoprolinase" evidence="1">
    <location>
        <begin position="69"/>
        <end position="296"/>
    </location>
</feature>
<evidence type="ECO:0000313" key="2">
    <source>
        <dbReference type="EMBL" id="QDT03737.1"/>
    </source>
</evidence>
<dbReference type="InterPro" id="IPR002821">
    <property type="entry name" value="Hydantoinase_A"/>
</dbReference>
<dbReference type="InterPro" id="IPR043129">
    <property type="entry name" value="ATPase_NBD"/>
</dbReference>
<dbReference type="KEGG" id="rlc:K227x_21220"/>
<dbReference type="AlphaFoldDB" id="A0A517N9C4"/>
<accession>A0A517N9C4</accession>
<dbReference type="Gene3D" id="3.30.420.190">
    <property type="entry name" value="conserved archaeal protein q6m145"/>
    <property type="match status" value="1"/>
</dbReference>
<proteinExistence type="predicted"/>
<dbReference type="InterPro" id="IPR002756">
    <property type="entry name" value="MfnF"/>
</dbReference>
<dbReference type="Proteomes" id="UP000318538">
    <property type="component" value="Chromosome"/>
</dbReference>
<dbReference type="SUPFAM" id="SSF53067">
    <property type="entry name" value="Actin-like ATPase domain"/>
    <property type="match status" value="1"/>
</dbReference>
<sequence>MNTSNDSVTNKRPDPQSVIGVDIGGANLKYASLDGQAFSRGFEMWKRSAELAEAIANDIAAMGTPDCLAITMTGELADCFVDRSEGVAFIVDACHEASKRLAGPIDTTAPACVFYGVDGRFHHGAQAKQIPNTIAAANWHALASAVASVVTSSGTLVDIGSTTTDIIPFADGRVSTNAMTDYDRLTEGSLVYVGCRRTPVCGLVHRLTLNGITTPVMNEWFATIDDARIVLGLEAQDDADCDSADGGPRTRDRAANRLLRMVGHDRKTMTTKAAEPLAQQIITAAKREINGALERVDSGDVDAPIVISGHGGDLLDVPRQRKVIDLGVVLGRDRSRCAPAWAVAERWTRLATPIASEAGQQ</sequence>